<evidence type="ECO:0000313" key="3">
    <source>
        <dbReference type="EMBL" id="CAG5101757.1"/>
    </source>
</evidence>
<dbReference type="Proteomes" id="UP000786811">
    <property type="component" value="Unassembled WGS sequence"/>
</dbReference>
<dbReference type="OrthoDB" id="6138985at2759"/>
<protein>
    <submittedName>
        <fullName evidence="3">Uncharacterized protein</fullName>
    </submittedName>
</protein>
<keyword evidence="4" id="KW-1185">Reference proteome</keyword>
<feature type="region of interest" description="Disordered" evidence="1">
    <location>
        <begin position="163"/>
        <end position="186"/>
    </location>
</feature>
<evidence type="ECO:0000256" key="2">
    <source>
        <dbReference type="SAM" id="SignalP"/>
    </source>
</evidence>
<reference evidence="3" key="1">
    <citation type="submission" date="2021-04" db="EMBL/GenBank/DDBJ databases">
        <authorList>
            <person name="Chebbi M.A.C M."/>
        </authorList>
    </citation>
    <scope>NUCLEOTIDE SEQUENCE</scope>
</reference>
<accession>A0A8J2HN05</accession>
<comment type="caution">
    <text evidence="3">The sequence shown here is derived from an EMBL/GenBank/DDBJ whole genome shotgun (WGS) entry which is preliminary data.</text>
</comment>
<keyword evidence="2" id="KW-0732">Signal</keyword>
<evidence type="ECO:0000313" key="4">
    <source>
        <dbReference type="Proteomes" id="UP000786811"/>
    </source>
</evidence>
<dbReference type="AlphaFoldDB" id="A0A8J2HN05"/>
<feature type="compositionally biased region" description="Polar residues" evidence="1">
    <location>
        <begin position="304"/>
        <end position="318"/>
    </location>
</feature>
<feature type="signal peptide" evidence="2">
    <location>
        <begin position="1"/>
        <end position="26"/>
    </location>
</feature>
<feature type="region of interest" description="Disordered" evidence="1">
    <location>
        <begin position="285"/>
        <end position="318"/>
    </location>
</feature>
<evidence type="ECO:0000256" key="1">
    <source>
        <dbReference type="SAM" id="MobiDB-lite"/>
    </source>
</evidence>
<feature type="compositionally biased region" description="Acidic residues" evidence="1">
    <location>
        <begin position="170"/>
        <end position="186"/>
    </location>
</feature>
<organism evidence="3 4">
    <name type="scientific">Cotesia congregata</name>
    <name type="common">Parasitoid wasp</name>
    <name type="synonym">Apanteles congregatus</name>
    <dbReference type="NCBI Taxonomy" id="51543"/>
    <lineage>
        <taxon>Eukaryota</taxon>
        <taxon>Metazoa</taxon>
        <taxon>Ecdysozoa</taxon>
        <taxon>Arthropoda</taxon>
        <taxon>Hexapoda</taxon>
        <taxon>Insecta</taxon>
        <taxon>Pterygota</taxon>
        <taxon>Neoptera</taxon>
        <taxon>Endopterygota</taxon>
        <taxon>Hymenoptera</taxon>
        <taxon>Apocrita</taxon>
        <taxon>Ichneumonoidea</taxon>
        <taxon>Braconidae</taxon>
        <taxon>Microgastrinae</taxon>
        <taxon>Cotesia</taxon>
    </lineage>
</organism>
<sequence length="683" mass="79419">MSKVLTSGSSILLLFITIASLKSIGAANLYNFEEHNGKISLINNNNAASVRHNHLNSLNNDNDRVQRSVNSNHNYYDQQRNPLDYIVNPSDDNDKQLLSIIKNIDDLQRLNVKDKNILALKLSNYLQNMGYTKNNNNNNNNLMSFLLVMMTLAEHKKPHERIPLFIDGSNDNDQDDNDDEVDDNEEDDYNSLAEIINNNKLSKVAMDKNKEDQDLYYRKRRQVLRNFGSNDKYLDVVKNNYPVKRNVDVMKMMEHQWIGSDSNRPEKTAEQDDLDILFGLHKEEKKNLSEKSNSGPNKKEEIVQRSSQIKPSKNPVNMNSVNPTVESHFSTKSININNKINPTTKSNAKEELTQEQIHITSKKKKNVDWSQYFGIDKRMRQPNWSFAGKPETQKEDDDWLIQHYYQTMADNLNNHAHLSSVNNNYKSMKRNNENKIENIVKYSRDSAVADQVYEIDDEDTQRVKDKILSQLAAAYSLEKMRKALDELKHNIKIHQQGESFDKVYRVKDSREKKNYLSKVNNNYDSLKSRPYFFHQDKKSECPSSELEEIKQHCMPVNNYIGGQMLFLPCIRHQICKMCSDNTKEENKCINFFAIEAARVCDNIQQDDEDDDDGDLVAARDSCRKIAVSITQIQIPPLVGQDNSLCYKIITHSNYNSCLKDFEQQEHHNYFNNNNNNNYYPYKM</sequence>
<name>A0A8J2HN05_COTCN</name>
<dbReference type="EMBL" id="CAJNRD030001123">
    <property type="protein sequence ID" value="CAG5101757.1"/>
    <property type="molecule type" value="Genomic_DNA"/>
</dbReference>
<gene>
    <name evidence="3" type="ORF">HICCMSTLAB_LOCUS10658</name>
</gene>
<proteinExistence type="predicted"/>
<feature type="chain" id="PRO_5035176561" evidence="2">
    <location>
        <begin position="27"/>
        <end position="683"/>
    </location>
</feature>